<dbReference type="PANTHER" id="PTHR44013:SF1">
    <property type="entry name" value="ZINC-TYPE ALCOHOL DEHYDROGENASE-LIKE PROTEIN C16A3.02C"/>
    <property type="match status" value="1"/>
</dbReference>
<dbReference type="EMBL" id="CAJNNV010033464">
    <property type="protein sequence ID" value="CAE8643926.1"/>
    <property type="molecule type" value="Genomic_DNA"/>
</dbReference>
<evidence type="ECO:0008006" key="3">
    <source>
        <dbReference type="Google" id="ProtNLM"/>
    </source>
</evidence>
<keyword evidence="2" id="KW-1185">Reference proteome</keyword>
<dbReference type="Proteomes" id="UP000654075">
    <property type="component" value="Unassembled WGS sequence"/>
</dbReference>
<proteinExistence type="predicted"/>
<dbReference type="Gene3D" id="3.40.50.720">
    <property type="entry name" value="NAD(P)-binding Rossmann-like Domain"/>
    <property type="match status" value="1"/>
</dbReference>
<feature type="non-terminal residue" evidence="1">
    <location>
        <position position="156"/>
    </location>
</feature>
<organism evidence="1 2">
    <name type="scientific">Polarella glacialis</name>
    <name type="common">Dinoflagellate</name>
    <dbReference type="NCBI Taxonomy" id="89957"/>
    <lineage>
        <taxon>Eukaryota</taxon>
        <taxon>Sar</taxon>
        <taxon>Alveolata</taxon>
        <taxon>Dinophyceae</taxon>
        <taxon>Suessiales</taxon>
        <taxon>Suessiaceae</taxon>
        <taxon>Polarella</taxon>
    </lineage>
</organism>
<dbReference type="SUPFAM" id="SSF51735">
    <property type="entry name" value="NAD(P)-binding Rossmann-fold domains"/>
    <property type="match status" value="1"/>
</dbReference>
<dbReference type="Pfam" id="PF13602">
    <property type="entry name" value="ADH_zinc_N_2"/>
    <property type="match status" value="1"/>
</dbReference>
<dbReference type="InterPro" id="IPR036291">
    <property type="entry name" value="NAD(P)-bd_dom_sf"/>
</dbReference>
<dbReference type="InterPro" id="IPR052733">
    <property type="entry name" value="Chloroplast_QOR"/>
</dbReference>
<comment type="caution">
    <text evidence="1">The sequence shown here is derived from an EMBL/GenBank/DDBJ whole genome shotgun (WGS) entry which is preliminary data.</text>
</comment>
<sequence>VLWMENLGVSEAVNFREEDWVQKLTGQNFDIILDCVGWASSGDEVDRASEALRPGGQFISLTNFDLPEEVAGMKRGCIVKAVVPTASSEDLDTLVAWVASGDLEVCVDQVCPFTEARHALHESVVGQCRGKVLLCQCGASGGPRRVPCGRSACGGA</sequence>
<protein>
    <recommendedName>
        <fullName evidence="3">Alcohol dehydrogenase-like C-terminal domain-containing protein</fullName>
    </recommendedName>
</protein>
<reference evidence="1" key="1">
    <citation type="submission" date="2021-02" db="EMBL/GenBank/DDBJ databases">
        <authorList>
            <person name="Dougan E. K."/>
            <person name="Rhodes N."/>
            <person name="Thang M."/>
            <person name="Chan C."/>
        </authorList>
    </citation>
    <scope>NUCLEOTIDE SEQUENCE</scope>
</reference>
<name>A0A813I2Q8_POLGL</name>
<dbReference type="Gene3D" id="3.90.180.10">
    <property type="entry name" value="Medium-chain alcohol dehydrogenases, catalytic domain"/>
    <property type="match status" value="1"/>
</dbReference>
<evidence type="ECO:0000313" key="2">
    <source>
        <dbReference type="Proteomes" id="UP000654075"/>
    </source>
</evidence>
<gene>
    <name evidence="1" type="ORF">PGLA1383_LOCUS58212</name>
</gene>
<evidence type="ECO:0000313" key="1">
    <source>
        <dbReference type="EMBL" id="CAE8643926.1"/>
    </source>
</evidence>
<dbReference type="AlphaFoldDB" id="A0A813I2Q8"/>
<dbReference type="PANTHER" id="PTHR44013">
    <property type="entry name" value="ZINC-TYPE ALCOHOL DEHYDROGENASE-LIKE PROTEIN C16A3.02C"/>
    <property type="match status" value="1"/>
</dbReference>
<dbReference type="OrthoDB" id="201656at2759"/>
<accession>A0A813I2Q8</accession>